<organism evidence="3 4">
    <name type="scientific">Stomatobaculum longum</name>
    <dbReference type="NCBI Taxonomy" id="796942"/>
    <lineage>
        <taxon>Bacteria</taxon>
        <taxon>Bacillati</taxon>
        <taxon>Bacillota</taxon>
        <taxon>Clostridia</taxon>
        <taxon>Lachnospirales</taxon>
        <taxon>Lachnospiraceae</taxon>
        <taxon>Stomatobaculum</taxon>
    </lineage>
</organism>
<reference evidence="3 4" key="1">
    <citation type="submission" date="2011-10" db="EMBL/GenBank/DDBJ databases">
        <title>The Genome Sequence of Lachnospiraceae bacterium ACC2.</title>
        <authorList>
            <consortium name="The Broad Institute Genome Sequencing Platform"/>
            <person name="Earl A."/>
            <person name="Ward D."/>
            <person name="Feldgarden M."/>
            <person name="Gevers D."/>
            <person name="Sizova M."/>
            <person name="Hazen A."/>
            <person name="Epstein S."/>
            <person name="Young S.K."/>
            <person name="Zeng Q."/>
            <person name="Gargeya S."/>
            <person name="Fitzgerald M."/>
            <person name="Haas B."/>
            <person name="Abouelleil A."/>
            <person name="Alvarado L."/>
            <person name="Arachchi H.M."/>
            <person name="Berlin A."/>
            <person name="Brown A."/>
            <person name="Chapman S.B."/>
            <person name="Chen Z."/>
            <person name="Dunbar C."/>
            <person name="Freedman E."/>
            <person name="Gearin G."/>
            <person name="Goldberg J."/>
            <person name="Griggs A."/>
            <person name="Gujja S."/>
            <person name="Heiman D."/>
            <person name="Howarth C."/>
            <person name="Larson L."/>
            <person name="Lui A."/>
            <person name="MacDonald P.J.P."/>
            <person name="Montmayeur A."/>
            <person name="Murphy C."/>
            <person name="Neiman D."/>
            <person name="Pearson M."/>
            <person name="Priest M."/>
            <person name="Roberts A."/>
            <person name="Saif S."/>
            <person name="Shea T."/>
            <person name="Shenoy N."/>
            <person name="Sisk P."/>
            <person name="Stolte C."/>
            <person name="Sykes S."/>
            <person name="Wortman J."/>
            <person name="Nusbaum C."/>
            <person name="Birren B."/>
        </authorList>
    </citation>
    <scope>NUCLEOTIDE SEQUENCE [LARGE SCALE GENOMIC DNA]</scope>
    <source>
        <strain evidence="3 4">ACC2</strain>
    </source>
</reference>
<dbReference type="Gene3D" id="3.30.1490.20">
    <property type="entry name" value="ATP-grasp fold, A domain"/>
    <property type="match status" value="1"/>
</dbReference>
<gene>
    <name evidence="3" type="ORF">HMPREF9623_01001</name>
</gene>
<dbReference type="Proteomes" id="UP000018466">
    <property type="component" value="Unassembled WGS sequence"/>
</dbReference>
<dbReference type="Pfam" id="PF00391">
    <property type="entry name" value="PEP-utilizers"/>
    <property type="match status" value="1"/>
</dbReference>
<dbReference type="AlphaFoldDB" id="A0AA36Y5S3"/>
<dbReference type="InterPro" id="IPR051549">
    <property type="entry name" value="PEP_Utilizing_Enz"/>
</dbReference>
<protein>
    <recommendedName>
        <fullName evidence="5">PEP-utilising enzyme mobile domain-containing protein</fullName>
    </recommendedName>
</protein>
<dbReference type="GO" id="GO:0016301">
    <property type="term" value="F:kinase activity"/>
    <property type="evidence" value="ECO:0007669"/>
    <property type="project" value="InterPro"/>
</dbReference>
<dbReference type="Pfam" id="PF01326">
    <property type="entry name" value="PPDK_N"/>
    <property type="match status" value="1"/>
</dbReference>
<feature type="domain" description="PEP-utilising enzyme mobile" evidence="1">
    <location>
        <begin position="712"/>
        <end position="781"/>
    </location>
</feature>
<evidence type="ECO:0000313" key="4">
    <source>
        <dbReference type="Proteomes" id="UP000018466"/>
    </source>
</evidence>
<dbReference type="PANTHER" id="PTHR43615">
    <property type="entry name" value="PHOSPHOENOLPYRUVATE SYNTHASE-RELATED"/>
    <property type="match status" value="1"/>
</dbReference>
<dbReference type="GeneID" id="86940762"/>
<dbReference type="SUPFAM" id="SSF56059">
    <property type="entry name" value="Glutathione synthetase ATP-binding domain-like"/>
    <property type="match status" value="1"/>
</dbReference>
<dbReference type="InterPro" id="IPR002192">
    <property type="entry name" value="PPDK_AMP/ATP-bd"/>
</dbReference>
<dbReference type="InterPro" id="IPR036637">
    <property type="entry name" value="Phosphohistidine_dom_sf"/>
</dbReference>
<dbReference type="EMBL" id="AGEL01000006">
    <property type="protein sequence ID" value="EHO17402.1"/>
    <property type="molecule type" value="Genomic_DNA"/>
</dbReference>
<dbReference type="RefSeq" id="WP_009532834.1">
    <property type="nucleotide sequence ID" value="NZ_JH590862.1"/>
</dbReference>
<dbReference type="PANTHER" id="PTHR43615:SF1">
    <property type="entry name" value="PPDK_N DOMAIN-CONTAINING PROTEIN"/>
    <property type="match status" value="1"/>
</dbReference>
<dbReference type="GO" id="GO:0005524">
    <property type="term" value="F:ATP binding"/>
    <property type="evidence" value="ECO:0007669"/>
    <property type="project" value="InterPro"/>
</dbReference>
<feature type="domain" description="Pyruvate phosphate dikinase AMP/ATP-binding" evidence="2">
    <location>
        <begin position="10"/>
        <end position="192"/>
    </location>
</feature>
<keyword evidence="4" id="KW-1185">Reference proteome</keyword>
<dbReference type="InterPro" id="IPR008279">
    <property type="entry name" value="PEP-util_enz_mobile_dom"/>
</dbReference>
<dbReference type="Gene3D" id="3.50.30.10">
    <property type="entry name" value="Phosphohistidine domain"/>
    <property type="match status" value="1"/>
</dbReference>
<sequence>MQNKEEEGKQLLGSKAWQLLRRRALGYAVPAFFVLDRNFFFRFLGERRARYEELLRHPDAETGEAISALLAECAFTAEDAAELIAKLSTAVPRAERFAVRSSLILRGEERHSFEGIFQSYLHVPCGEEILTAVKNCYLSCFSARATGYMLRYGLFDEDMAVAVILQEMIATVRNFVVYTTNPDSGDPEELLVVYDDAVGQQRMVLSRTGEIRRSTVSGAPDEVLFVRLATLAGELERDNVPTTARRFEFVEGKSGSLWLVQESEMAVYRHLDKREPHFYLEAAARDGRSGALLTPLGFDLLQGLYQKAGCKTVLFEGRLYMRREGNAEEDGENSQAAELLQRLPQHYAISRYLQQAEQEKQPEEKAEVTAAERWQAIEAASTALGALGQLAAEAEESAKRCYAALLIELKARQTEHPEGLLHAALMTQGGMKSAAFVQALSALLRTVQESSDLRGLFAAHTAQELEGICWRLRAEEGKAQRERSVFATELYHFLEQFGAYGAADYVLERESLRQNPQPLFRFLKCYADAKPVQIRTEQREVSEQAQEELMRQLGFFGGFWGKRLLQELVFFLRARENLDFLAQRRVDGLRRKVVRLGEQLMRQGELAEAQDLFYLHREELGRAFAGEIEQMAFFRSLQPRMNERKREQERNAALPRYRELCCFGMLARENMTVIRREAKAGAETERVPVEAGGAIAEGEAGFFDGETLPRRSGTVLFAERFSERLLPLFAVSRGLVLGEGSIWSHEAVLARELGILTLLGLPNLFAHVREGEWVRADGRRGILERFSEGEAENIEEVEV</sequence>
<comment type="caution">
    <text evidence="3">The sequence shown here is derived from an EMBL/GenBank/DDBJ whole genome shotgun (WGS) entry which is preliminary data.</text>
</comment>
<evidence type="ECO:0000313" key="3">
    <source>
        <dbReference type="EMBL" id="EHO17402.1"/>
    </source>
</evidence>
<evidence type="ECO:0000259" key="1">
    <source>
        <dbReference type="Pfam" id="PF00391"/>
    </source>
</evidence>
<accession>A0AA36Y5S3</accession>
<dbReference type="SUPFAM" id="SSF52009">
    <property type="entry name" value="Phosphohistidine domain"/>
    <property type="match status" value="1"/>
</dbReference>
<proteinExistence type="predicted"/>
<evidence type="ECO:0000259" key="2">
    <source>
        <dbReference type="Pfam" id="PF01326"/>
    </source>
</evidence>
<evidence type="ECO:0008006" key="5">
    <source>
        <dbReference type="Google" id="ProtNLM"/>
    </source>
</evidence>
<dbReference type="InterPro" id="IPR013815">
    <property type="entry name" value="ATP_grasp_subdomain_1"/>
</dbReference>
<name>A0AA36Y5S3_9FIRM</name>